<dbReference type="SUPFAM" id="SSF110217">
    <property type="entry name" value="DNA-binding protein LAG-1 (CSL)"/>
    <property type="match status" value="2"/>
</dbReference>
<evidence type="ECO:0000313" key="3">
    <source>
        <dbReference type="EMBL" id="RKO91269.1"/>
    </source>
</evidence>
<dbReference type="InterPro" id="IPR015350">
    <property type="entry name" value="Beta-trefoil_DNA-bd_dom"/>
</dbReference>
<keyword evidence="4" id="KW-1185">Reference proteome</keyword>
<evidence type="ECO:0000259" key="2">
    <source>
        <dbReference type="SMART" id="SM01268"/>
    </source>
</evidence>
<feature type="compositionally biased region" description="Basic residues" evidence="1">
    <location>
        <begin position="376"/>
        <end position="385"/>
    </location>
</feature>
<protein>
    <recommendedName>
        <fullName evidence="2">Beta-trefoil DNA-binding domain-containing protein</fullName>
    </recommendedName>
</protein>
<dbReference type="Gene3D" id="2.60.40.10">
    <property type="entry name" value="Immunoglobulins"/>
    <property type="match status" value="1"/>
</dbReference>
<dbReference type="InterPro" id="IPR038007">
    <property type="entry name" value="RBP-Jkappa_IPT"/>
</dbReference>
<feature type="region of interest" description="Disordered" evidence="1">
    <location>
        <begin position="245"/>
        <end position="264"/>
    </location>
</feature>
<dbReference type="EMBL" id="KZ995146">
    <property type="protein sequence ID" value="RKO91269.1"/>
    <property type="molecule type" value="Genomic_DNA"/>
</dbReference>
<evidence type="ECO:0000313" key="4">
    <source>
        <dbReference type="Proteomes" id="UP000269721"/>
    </source>
</evidence>
<dbReference type="InterPro" id="IPR014756">
    <property type="entry name" value="Ig_E-set"/>
</dbReference>
<evidence type="ECO:0000256" key="1">
    <source>
        <dbReference type="SAM" id="MobiDB-lite"/>
    </source>
</evidence>
<dbReference type="GO" id="GO:0000978">
    <property type="term" value="F:RNA polymerase II cis-regulatory region sequence-specific DNA binding"/>
    <property type="evidence" value="ECO:0007669"/>
    <property type="project" value="InterPro"/>
</dbReference>
<dbReference type="Gene3D" id="2.80.10.50">
    <property type="match status" value="1"/>
</dbReference>
<sequence>MENVFLGSFRSKSVKVISKPSKKKVASKSADLCIVSGTPIALFNRVRSQTVTTRYLGVAGPELVSIEGSWDAFLIWSVNDPRFDAQAAPGISPIQSALLGDRGLVDAANDHPQRDLVWTVPSAGGGGGAGWMAPGDHVVKAEPHAPDWMEGAISAFGHVPQAIRYDEPVVLQHVGTGLVTRPLIARKLEGRMNAVVTHLGDEGNGIVKNEDCGGEFLPSSVSNPLRYGHIELQFTSLTPLKIDYDDDDNDDTATPEEGCPARGDPISQLHKVAFQLADAPSQYLSLDEDTIGLHHVRYPHTYPPAFKHARAPTRKHSNTKHHVPPASSTHSTRSKTKYALRKSAKERDDGSYEESSEEEEEFEDEEEDEWVDAGRSRRAGRKSKGKAPAIAPGVGRARGSPPELVEVGETCIWTVVGTDQAEYTFHIPPTPPPTTSPPPRQTPLPIHPFPTVHTLTNFKNAFITLLGENFRKNLRVYFGAAPARSTEFRGTEMIIAGVPASFRDAMEVDDDAGGTEAVPVLLVRETDGVVFRTGQYYVGKEGRRG</sequence>
<reference evidence="4" key="1">
    <citation type="journal article" date="2018" name="Nat. Microbiol.">
        <title>Leveraging single-cell genomics to expand the fungal tree of life.</title>
        <authorList>
            <person name="Ahrendt S.R."/>
            <person name="Quandt C.A."/>
            <person name="Ciobanu D."/>
            <person name="Clum A."/>
            <person name="Salamov A."/>
            <person name="Andreopoulos B."/>
            <person name="Cheng J.F."/>
            <person name="Woyke T."/>
            <person name="Pelin A."/>
            <person name="Henrissat B."/>
            <person name="Reynolds N.K."/>
            <person name="Benny G.L."/>
            <person name="Smith M.E."/>
            <person name="James T.Y."/>
            <person name="Grigoriev I.V."/>
        </authorList>
    </citation>
    <scope>NUCLEOTIDE SEQUENCE [LARGE SCALE GENOMIC DNA]</scope>
</reference>
<dbReference type="SUPFAM" id="SSF81296">
    <property type="entry name" value="E set domains"/>
    <property type="match status" value="1"/>
</dbReference>
<feature type="compositionally biased region" description="Acidic residues" evidence="1">
    <location>
        <begin position="351"/>
        <end position="371"/>
    </location>
</feature>
<dbReference type="InterPro" id="IPR036358">
    <property type="entry name" value="BTD_sf"/>
</dbReference>
<dbReference type="PANTHER" id="PTHR10665">
    <property type="entry name" value="RECOMBINING BINDING PROTEIN SUPPRESSOR OF HAIRLESS"/>
    <property type="match status" value="1"/>
</dbReference>
<feature type="compositionally biased region" description="Acidic residues" evidence="1">
    <location>
        <begin position="245"/>
        <end position="254"/>
    </location>
</feature>
<dbReference type="AlphaFoldDB" id="A0A4P9WEW1"/>
<proteinExistence type="predicted"/>
<dbReference type="InterPro" id="IPR013783">
    <property type="entry name" value="Ig-like_fold"/>
</dbReference>
<dbReference type="InterPro" id="IPR040159">
    <property type="entry name" value="CLS_fam"/>
</dbReference>
<feature type="domain" description="Beta-trefoil DNA-binding" evidence="2">
    <location>
        <begin position="32"/>
        <end position="353"/>
    </location>
</feature>
<dbReference type="Proteomes" id="UP000269721">
    <property type="component" value="Unassembled WGS sequence"/>
</dbReference>
<organism evidence="3 4">
    <name type="scientific">Blyttiomyces helicus</name>
    <dbReference type="NCBI Taxonomy" id="388810"/>
    <lineage>
        <taxon>Eukaryota</taxon>
        <taxon>Fungi</taxon>
        <taxon>Fungi incertae sedis</taxon>
        <taxon>Chytridiomycota</taxon>
        <taxon>Chytridiomycota incertae sedis</taxon>
        <taxon>Chytridiomycetes</taxon>
        <taxon>Chytridiomycetes incertae sedis</taxon>
        <taxon>Blyttiomyces</taxon>
    </lineage>
</organism>
<name>A0A4P9WEW1_9FUNG</name>
<dbReference type="OrthoDB" id="5600360at2759"/>
<feature type="region of interest" description="Disordered" evidence="1">
    <location>
        <begin position="303"/>
        <end position="402"/>
    </location>
</feature>
<dbReference type="Pfam" id="PF20144">
    <property type="entry name" value="TIG_SUH"/>
    <property type="match status" value="1"/>
</dbReference>
<dbReference type="GO" id="GO:0001228">
    <property type="term" value="F:DNA-binding transcription activator activity, RNA polymerase II-specific"/>
    <property type="evidence" value="ECO:0007669"/>
    <property type="project" value="InterPro"/>
</dbReference>
<feature type="compositionally biased region" description="Basic residues" evidence="1">
    <location>
        <begin position="332"/>
        <end position="342"/>
    </location>
</feature>
<dbReference type="SMART" id="SM01268">
    <property type="entry name" value="BTD"/>
    <property type="match status" value="1"/>
</dbReference>
<feature type="compositionally biased region" description="Basic residues" evidence="1">
    <location>
        <begin position="307"/>
        <end position="323"/>
    </location>
</feature>
<accession>A0A4P9WEW1</accession>
<gene>
    <name evidence="3" type="ORF">BDK51DRAFT_43053</name>
</gene>